<keyword evidence="2" id="KW-0472">Membrane</keyword>
<feature type="transmembrane region" description="Helical" evidence="2">
    <location>
        <begin position="207"/>
        <end position="233"/>
    </location>
</feature>
<dbReference type="PANTHER" id="PTHR23352">
    <property type="entry name" value="NEURAL PROLIFERATION DIFFERENTIATION AND CONTROL PROTEIN-1 NPDC-1 PROTEIN"/>
    <property type="match status" value="1"/>
</dbReference>
<evidence type="ECO:0000256" key="2">
    <source>
        <dbReference type="SAM" id="Phobius"/>
    </source>
</evidence>
<protein>
    <submittedName>
        <fullName evidence="3">Neural proliferation differentiation and control 1-like isoform X1</fullName>
    </submittedName>
</protein>
<feature type="compositionally biased region" description="Low complexity" evidence="1">
    <location>
        <begin position="147"/>
        <end position="168"/>
    </location>
</feature>
<name>A0AAD1WMM9_PELCU</name>
<proteinExistence type="predicted"/>
<dbReference type="Proteomes" id="UP001295444">
    <property type="component" value="Chromosome 09"/>
</dbReference>
<dbReference type="InterPro" id="IPR009635">
    <property type="entry name" value="NPDC1"/>
</dbReference>
<accession>A0AAD1WMM9</accession>
<keyword evidence="2" id="KW-1133">Transmembrane helix</keyword>
<evidence type="ECO:0000313" key="3">
    <source>
        <dbReference type="EMBL" id="CAH2314319.1"/>
    </source>
</evidence>
<sequence>MNEIARNRQCNVRGYISVPAIYRHAVTLCRITPHLYMYSLCHSTYTRYGYLLARIPRCDLDISETLKGKCPSRLNCILKRRLPCASFESKTCGPCITQYVEDPSGNCELKQEQSKFVGPEEIIDFFNKMAISGTKVTRDQHVNQNGTVSPAGSTTTETTSQSPTASTPHLPQLLNESTRTEPMSQSSLTANEWKMGSLRKSDFNQTISLALIVICSLTAFSGVLVAALCWYRLQKEVRLAQKMAYSAYKGTRQPPCQRSANENSHFMWQYHDVRKQRQAQSGSATKPRQQLSTDSEADIEEFTMYECPGLAPAGEMEVHNPLFDPLPARQ</sequence>
<organism evidence="3 4">
    <name type="scientific">Pelobates cultripes</name>
    <name type="common">Western spadefoot toad</name>
    <dbReference type="NCBI Taxonomy" id="61616"/>
    <lineage>
        <taxon>Eukaryota</taxon>
        <taxon>Metazoa</taxon>
        <taxon>Chordata</taxon>
        <taxon>Craniata</taxon>
        <taxon>Vertebrata</taxon>
        <taxon>Euteleostomi</taxon>
        <taxon>Amphibia</taxon>
        <taxon>Batrachia</taxon>
        <taxon>Anura</taxon>
        <taxon>Pelobatoidea</taxon>
        <taxon>Pelobatidae</taxon>
        <taxon>Pelobates</taxon>
    </lineage>
</organism>
<dbReference type="EMBL" id="OW240920">
    <property type="protein sequence ID" value="CAH2314319.1"/>
    <property type="molecule type" value="Genomic_DNA"/>
</dbReference>
<reference evidence="3" key="1">
    <citation type="submission" date="2022-03" db="EMBL/GenBank/DDBJ databases">
        <authorList>
            <person name="Alioto T."/>
            <person name="Alioto T."/>
            <person name="Gomez Garrido J."/>
        </authorList>
    </citation>
    <scope>NUCLEOTIDE SEQUENCE</scope>
</reference>
<dbReference type="PANTHER" id="PTHR23352:SF3">
    <property type="entry name" value="NEURAL PROLIFERATION DIFFERENTIATION AND CONTROL PROTEIN 1 ISOFORM X1"/>
    <property type="match status" value="1"/>
</dbReference>
<feature type="compositionally biased region" description="Polar residues" evidence="1">
    <location>
        <begin position="174"/>
        <end position="188"/>
    </location>
</feature>
<dbReference type="Pfam" id="PF06809">
    <property type="entry name" value="NPDC1"/>
    <property type="match status" value="2"/>
</dbReference>
<gene>
    <name evidence="3" type="ORF">PECUL_23A042528</name>
</gene>
<keyword evidence="4" id="KW-1185">Reference proteome</keyword>
<dbReference type="AlphaFoldDB" id="A0AAD1WMM9"/>
<keyword evidence="2" id="KW-0812">Transmembrane</keyword>
<evidence type="ECO:0000313" key="4">
    <source>
        <dbReference type="Proteomes" id="UP001295444"/>
    </source>
</evidence>
<feature type="region of interest" description="Disordered" evidence="1">
    <location>
        <begin position="137"/>
        <end position="188"/>
    </location>
</feature>
<evidence type="ECO:0000256" key="1">
    <source>
        <dbReference type="SAM" id="MobiDB-lite"/>
    </source>
</evidence>
<dbReference type="GO" id="GO:0016020">
    <property type="term" value="C:membrane"/>
    <property type="evidence" value="ECO:0007669"/>
    <property type="project" value="InterPro"/>
</dbReference>